<evidence type="ECO:0000313" key="1">
    <source>
        <dbReference type="EMBL" id="KAL0110646.1"/>
    </source>
</evidence>
<proteinExistence type="predicted"/>
<reference evidence="1 2" key="1">
    <citation type="submission" date="2023-03" db="EMBL/GenBank/DDBJ databases">
        <title>High recombination rates correlate with genetic variation in Cardiocondyla obscurior ants.</title>
        <authorList>
            <person name="Errbii M."/>
        </authorList>
    </citation>
    <scope>NUCLEOTIDE SEQUENCE [LARGE SCALE GENOMIC DNA]</scope>
    <source>
        <strain evidence="1">Alpha-2009</strain>
        <tissue evidence="1">Whole body</tissue>
    </source>
</reference>
<dbReference type="EMBL" id="JADYXP020000014">
    <property type="protein sequence ID" value="KAL0110646.1"/>
    <property type="molecule type" value="Genomic_DNA"/>
</dbReference>
<dbReference type="AlphaFoldDB" id="A0AAW2F3P7"/>
<gene>
    <name evidence="1" type="ORF">PUN28_013911</name>
</gene>
<dbReference type="Proteomes" id="UP001430953">
    <property type="component" value="Unassembled WGS sequence"/>
</dbReference>
<keyword evidence="2" id="KW-1185">Reference proteome</keyword>
<protein>
    <submittedName>
        <fullName evidence="1">Uncharacterized protein</fullName>
    </submittedName>
</protein>
<evidence type="ECO:0000313" key="2">
    <source>
        <dbReference type="Proteomes" id="UP001430953"/>
    </source>
</evidence>
<organism evidence="1 2">
    <name type="scientific">Cardiocondyla obscurior</name>
    <dbReference type="NCBI Taxonomy" id="286306"/>
    <lineage>
        <taxon>Eukaryota</taxon>
        <taxon>Metazoa</taxon>
        <taxon>Ecdysozoa</taxon>
        <taxon>Arthropoda</taxon>
        <taxon>Hexapoda</taxon>
        <taxon>Insecta</taxon>
        <taxon>Pterygota</taxon>
        <taxon>Neoptera</taxon>
        <taxon>Endopterygota</taxon>
        <taxon>Hymenoptera</taxon>
        <taxon>Apocrita</taxon>
        <taxon>Aculeata</taxon>
        <taxon>Formicoidea</taxon>
        <taxon>Formicidae</taxon>
        <taxon>Myrmicinae</taxon>
        <taxon>Cardiocondyla</taxon>
    </lineage>
</organism>
<name>A0AAW2F3P7_9HYME</name>
<sequence>MARALTQVEPTKNIYFPGTCQHKIDDISILPFLTDEELKELIPLLGDRKKFQIALASQKRNSSDKTLIQTIDNSLDTNAEKKPKYVFVDYDVASTSSSNYFDETENTNSDSDNTVINNDIITGVLKVSDINNFNLKNLLNNHIIGKAILLKYAKTKSLDNKDRNNLCDIIICHFLNEGKRLNNTTISVLADKIIEIFEQERKSTYFVSPIGKRKSRYNKPEIARGKLVDKHRNKLTIIRKNLIATKIDTNESKQGKFLLY</sequence>
<accession>A0AAW2F3P7</accession>
<comment type="caution">
    <text evidence="1">The sequence shown here is derived from an EMBL/GenBank/DDBJ whole genome shotgun (WGS) entry which is preliminary data.</text>
</comment>